<dbReference type="GO" id="GO:0016020">
    <property type="term" value="C:membrane"/>
    <property type="evidence" value="ECO:0007669"/>
    <property type="project" value="InterPro"/>
</dbReference>
<feature type="domain" description="LysM" evidence="4">
    <location>
        <begin position="423"/>
        <end position="467"/>
    </location>
</feature>
<dbReference type="SUPFAM" id="SSF54106">
    <property type="entry name" value="LysM domain"/>
    <property type="match status" value="3"/>
</dbReference>
<keyword evidence="3" id="KW-0732">Signal</keyword>
<feature type="signal peptide" evidence="3">
    <location>
        <begin position="1"/>
        <end position="21"/>
    </location>
</feature>
<dbReference type="RefSeq" id="WP_001264071.1">
    <property type="nucleotide sequence ID" value="NZ_CP132190.1"/>
</dbReference>
<dbReference type="GO" id="GO:0000270">
    <property type="term" value="P:peptidoglycan metabolic process"/>
    <property type="evidence" value="ECO:0007669"/>
    <property type="project" value="InterPro"/>
</dbReference>
<name>A0A5C9Q1P5_VIBCL</name>
<dbReference type="Gene3D" id="1.10.530.10">
    <property type="match status" value="1"/>
</dbReference>
<dbReference type="SUPFAM" id="SSF53955">
    <property type="entry name" value="Lysozyme-like"/>
    <property type="match status" value="1"/>
</dbReference>
<dbReference type="Pfam" id="PF01464">
    <property type="entry name" value="SLT"/>
    <property type="match status" value="1"/>
</dbReference>
<comment type="similarity">
    <text evidence="1">Belongs to the transglycosylase Slt family.</text>
</comment>
<evidence type="ECO:0000313" key="5">
    <source>
        <dbReference type="EMBL" id="TXY90785.1"/>
    </source>
</evidence>
<evidence type="ECO:0000256" key="3">
    <source>
        <dbReference type="SAM" id="SignalP"/>
    </source>
</evidence>
<dbReference type="Pfam" id="PF01476">
    <property type="entry name" value="LysM"/>
    <property type="match status" value="3"/>
</dbReference>
<evidence type="ECO:0000313" key="6">
    <source>
        <dbReference type="Proteomes" id="UP000323583"/>
    </source>
</evidence>
<dbReference type="SMART" id="SM00257">
    <property type="entry name" value="LysM"/>
    <property type="match status" value="3"/>
</dbReference>
<dbReference type="PANTHER" id="PTHR33734:SF22">
    <property type="entry name" value="MEMBRANE-BOUND LYTIC MUREIN TRANSGLYCOSYLASE D"/>
    <property type="match status" value="1"/>
</dbReference>
<comment type="caution">
    <text evidence="5">The sequence shown here is derived from an EMBL/GenBank/DDBJ whole genome shotgun (WGS) entry which is preliminary data.</text>
</comment>
<dbReference type="InterPro" id="IPR023346">
    <property type="entry name" value="Lysozyme-like_dom_sf"/>
</dbReference>
<reference evidence="5 6" key="1">
    <citation type="submission" date="2019-06" db="EMBL/GenBank/DDBJ databases">
        <title>Vibrio cholerae phylogeny based on whole-genome sequencing reveals genetic diversity and population strucutre.</title>
        <authorList>
            <person name="Zhiqiu Y."/>
            <person name="Bin L."/>
            <person name="Lingyan J."/>
        </authorList>
    </citation>
    <scope>NUCLEOTIDE SEQUENCE [LARGE SCALE GENOMIC DNA]</scope>
    <source>
        <strain evidence="5 6">N2768</strain>
    </source>
</reference>
<feature type="chain" id="PRO_5043780961" evidence="3">
    <location>
        <begin position="22"/>
        <end position="540"/>
    </location>
</feature>
<feature type="domain" description="LysM" evidence="4">
    <location>
        <begin position="479"/>
        <end position="522"/>
    </location>
</feature>
<gene>
    <name evidence="5" type="ORF">FXE67_12380</name>
</gene>
<dbReference type="CDD" id="cd16894">
    <property type="entry name" value="MltD-like"/>
    <property type="match status" value="1"/>
</dbReference>
<evidence type="ECO:0000256" key="2">
    <source>
        <dbReference type="SAM" id="MobiDB-lite"/>
    </source>
</evidence>
<dbReference type="AlphaFoldDB" id="A0A5C9Q1P5"/>
<dbReference type="EMBL" id="VSGZ01000037">
    <property type="protein sequence ID" value="TXY90785.1"/>
    <property type="molecule type" value="Genomic_DNA"/>
</dbReference>
<dbReference type="InterPro" id="IPR000189">
    <property type="entry name" value="Transglyc_AS"/>
</dbReference>
<organism evidence="5 6">
    <name type="scientific">Vibrio cholerae</name>
    <dbReference type="NCBI Taxonomy" id="666"/>
    <lineage>
        <taxon>Bacteria</taxon>
        <taxon>Pseudomonadati</taxon>
        <taxon>Pseudomonadota</taxon>
        <taxon>Gammaproteobacteria</taxon>
        <taxon>Vibrionales</taxon>
        <taxon>Vibrionaceae</taxon>
        <taxon>Vibrio</taxon>
    </lineage>
</organism>
<dbReference type="GO" id="GO:0008932">
    <property type="term" value="F:lytic endotransglycosylase activity"/>
    <property type="evidence" value="ECO:0007669"/>
    <property type="project" value="TreeGrafter"/>
</dbReference>
<feature type="compositionally biased region" description="Polar residues" evidence="2">
    <location>
        <begin position="22"/>
        <end position="40"/>
    </location>
</feature>
<dbReference type="PROSITE" id="PS51782">
    <property type="entry name" value="LYSM"/>
    <property type="match status" value="3"/>
</dbReference>
<dbReference type="Gene3D" id="3.10.350.10">
    <property type="entry name" value="LysM domain"/>
    <property type="match status" value="3"/>
</dbReference>
<dbReference type="Proteomes" id="UP000323583">
    <property type="component" value="Unassembled WGS sequence"/>
</dbReference>
<dbReference type="CDD" id="cd00118">
    <property type="entry name" value="LysM"/>
    <property type="match status" value="3"/>
</dbReference>
<dbReference type="InterPro" id="IPR036779">
    <property type="entry name" value="LysM_dom_sf"/>
</dbReference>
<sequence>MRVKFSWVLALLLVGCQSPQPVDTTTSDDYQVETPSTESVQVKPKRKPPSTATLAAQAKEPESMAEKAALSPQQQGDMWQRIVMQFQLKVPDNPSVEKHRQWFIKNTNHIESVTARAEPFLYLLSEKMEQKGLPLELILIPFLESSFDPSAQSPSNAAGLWQFISSTGKLYGLKQNFWYDGRMDVEASTDAALNYFTRLNKHFNGDWYLTLAAYNSGEGRVDRAIQANKKAGKPTDLFSLNLPKETMDYVPRVLALADVIANSEKYGISLPTIDNSPALRRVDPKEPLDLAIAAHYAGMTARELKSLNPAYRQWATAPTGPHHLLIPLNNAGRFEQAVEENRGKDIRLVRYKVKSGDTLGTIAAKYNTNMAVIKQANQLKSNQVKIGDSLLVPTSISTNKNAQRLAAAPATNSTKTPRGQYQVNHTVASGESLWSLAKQYNVSSQQLAQWNNLSTKEGLRKGQKLVIWKETKQSSIRSVVYQVRSGDTLNGIAKRFKVKTSDISKWNELSTNQLKVGQKLKIQVDMANFTSPVVDPMLVD</sequence>
<dbReference type="InterPro" id="IPR018392">
    <property type="entry name" value="LysM"/>
</dbReference>
<feature type="region of interest" description="Disordered" evidence="2">
    <location>
        <begin position="22"/>
        <end position="52"/>
    </location>
</feature>
<dbReference type="PANTHER" id="PTHR33734">
    <property type="entry name" value="LYSM DOMAIN-CONTAINING GPI-ANCHORED PROTEIN 2"/>
    <property type="match status" value="1"/>
</dbReference>
<evidence type="ECO:0000259" key="4">
    <source>
        <dbReference type="PROSITE" id="PS51782"/>
    </source>
</evidence>
<protein>
    <submittedName>
        <fullName evidence="5">LysM peptidoglycan-binding domain-containing protein</fullName>
    </submittedName>
</protein>
<feature type="domain" description="LysM" evidence="4">
    <location>
        <begin position="349"/>
        <end position="392"/>
    </location>
</feature>
<evidence type="ECO:0000256" key="1">
    <source>
        <dbReference type="ARBA" id="ARBA00007734"/>
    </source>
</evidence>
<accession>A0A5C9Q1P5</accession>
<proteinExistence type="inferred from homology"/>
<dbReference type="PROSITE" id="PS00922">
    <property type="entry name" value="TRANSGLYCOSYLASE"/>
    <property type="match status" value="1"/>
</dbReference>
<dbReference type="InterPro" id="IPR008258">
    <property type="entry name" value="Transglycosylase_SLT_dom_1"/>
</dbReference>
<dbReference type="PROSITE" id="PS51257">
    <property type="entry name" value="PROKAR_LIPOPROTEIN"/>
    <property type="match status" value="1"/>
</dbReference>